<dbReference type="STRING" id="52.CMC5_006880"/>
<sequence>MARRSRRQRPRKAGGGKVKALLALILTALGGAAVTCHPELWSETTSGSTSETAAPGSTATSTPRGPHLSLGVPVLVAPGKRGGGDDHLMTKPQYALAYSRTRGGPSWVSWRLDASWFGEAPRHKGRFMVDEGLPAGWERITHDDYTNSGFDRGHMVRSEERTRTVEDNKATFLLTNILPQRHELNAGPWLRFEERCQELAQKEGRAVHLVAGGLYADRPELLGKGVAVPSAFYKIAVVLDKNQSASDVGQATRVIAVIMPNSATIQGESWTRYRVTVDEIERRSGYDFLTAVRVELQDLLEARVDTGS</sequence>
<dbReference type="AlphaFoldDB" id="A0A0K1E6T7"/>
<dbReference type="InterPro" id="IPR044929">
    <property type="entry name" value="DNA/RNA_non-sp_Endonuclease_sf"/>
</dbReference>
<gene>
    <name evidence="6" type="ORF">CMC5_006880</name>
</gene>
<proteinExistence type="predicted"/>
<feature type="domain" description="DNA/RNA non-specific endonuclease/pyrophosphatase/phosphodiesterase" evidence="5">
    <location>
        <begin position="90"/>
        <end position="295"/>
    </location>
</feature>
<dbReference type="Pfam" id="PF01223">
    <property type="entry name" value="Endonuclease_NS"/>
    <property type="match status" value="1"/>
</dbReference>
<dbReference type="KEGG" id="ccro:CMC5_006880"/>
<dbReference type="GO" id="GO:0004519">
    <property type="term" value="F:endonuclease activity"/>
    <property type="evidence" value="ECO:0007669"/>
    <property type="project" value="TreeGrafter"/>
</dbReference>
<evidence type="ECO:0000313" key="6">
    <source>
        <dbReference type="EMBL" id="AKT36570.1"/>
    </source>
</evidence>
<keyword evidence="2" id="KW-0479">Metal-binding</keyword>
<dbReference type="GO" id="GO:0003676">
    <property type="term" value="F:nucleic acid binding"/>
    <property type="evidence" value="ECO:0007669"/>
    <property type="project" value="InterPro"/>
</dbReference>
<dbReference type="EMBL" id="CP012159">
    <property type="protein sequence ID" value="AKT36570.1"/>
    <property type="molecule type" value="Genomic_DNA"/>
</dbReference>
<dbReference type="InterPro" id="IPR044925">
    <property type="entry name" value="His-Me_finger_sf"/>
</dbReference>
<dbReference type="RefSeq" id="WP_050429072.1">
    <property type="nucleotide sequence ID" value="NZ_CP012159.1"/>
</dbReference>
<dbReference type="InterPro" id="IPR040255">
    <property type="entry name" value="Non-specific_endonuclease"/>
</dbReference>
<dbReference type="Gene3D" id="3.40.570.10">
    <property type="entry name" value="Extracellular Endonuclease, subunit A"/>
    <property type="match status" value="1"/>
</dbReference>
<dbReference type="SUPFAM" id="SSF54060">
    <property type="entry name" value="His-Me finger endonucleases"/>
    <property type="match status" value="1"/>
</dbReference>
<dbReference type="InterPro" id="IPR020821">
    <property type="entry name" value="ENPP1-3/EXOG-like_nuc-like"/>
</dbReference>
<evidence type="ECO:0000256" key="1">
    <source>
        <dbReference type="PIRSR" id="PIRSR640255-1"/>
    </source>
</evidence>
<dbReference type="OrthoDB" id="9811262at2"/>
<dbReference type="GO" id="GO:0046872">
    <property type="term" value="F:metal ion binding"/>
    <property type="evidence" value="ECO:0007669"/>
    <property type="project" value="UniProtKB-KW"/>
</dbReference>
<feature type="binding site" evidence="2">
    <location>
        <position position="185"/>
    </location>
    <ligand>
        <name>Mg(2+)</name>
        <dbReference type="ChEBI" id="CHEBI:18420"/>
        <note>catalytic</note>
    </ligand>
</feature>
<accession>A0A0K1E6T7</accession>
<feature type="active site" description="Proton acceptor" evidence="1">
    <location>
        <position position="154"/>
    </location>
</feature>
<dbReference type="Proteomes" id="UP000067626">
    <property type="component" value="Chromosome"/>
</dbReference>
<dbReference type="GO" id="GO:0016787">
    <property type="term" value="F:hydrolase activity"/>
    <property type="evidence" value="ECO:0007669"/>
    <property type="project" value="InterPro"/>
</dbReference>
<dbReference type="PANTHER" id="PTHR13966:SF5">
    <property type="entry name" value="ENDONUCLEASE G, MITOCHONDRIAL"/>
    <property type="match status" value="1"/>
</dbReference>
<evidence type="ECO:0000259" key="4">
    <source>
        <dbReference type="SMART" id="SM00477"/>
    </source>
</evidence>
<dbReference type="SMART" id="SM00477">
    <property type="entry name" value="NUC"/>
    <property type="match status" value="1"/>
</dbReference>
<evidence type="ECO:0008006" key="8">
    <source>
        <dbReference type="Google" id="ProtNLM"/>
    </source>
</evidence>
<feature type="domain" description="ENPP1-3/EXOG-like endonuclease/phosphodiesterase" evidence="4">
    <location>
        <begin position="91"/>
        <end position="295"/>
    </location>
</feature>
<evidence type="ECO:0000259" key="5">
    <source>
        <dbReference type="SMART" id="SM00892"/>
    </source>
</evidence>
<dbReference type="InterPro" id="IPR001604">
    <property type="entry name" value="Endo_G_ENPP1-like_dom"/>
</dbReference>
<reference evidence="6 7" key="1">
    <citation type="submission" date="2015-07" db="EMBL/GenBank/DDBJ databases">
        <title>Genome analysis of myxobacterium Chondromyces crocatus Cm c5 reveals a high potential for natural compound synthesis and the genetic basis for the loss of fruiting body formation.</title>
        <authorList>
            <person name="Zaburannyi N."/>
            <person name="Bunk B."/>
            <person name="Maier J."/>
            <person name="Overmann J."/>
            <person name="Mueller R."/>
        </authorList>
    </citation>
    <scope>NUCLEOTIDE SEQUENCE [LARGE SCALE GENOMIC DNA]</scope>
    <source>
        <strain evidence="6 7">Cm c5</strain>
    </source>
</reference>
<evidence type="ECO:0000313" key="7">
    <source>
        <dbReference type="Proteomes" id="UP000067626"/>
    </source>
</evidence>
<evidence type="ECO:0000256" key="2">
    <source>
        <dbReference type="PIRSR" id="PIRSR640255-2"/>
    </source>
</evidence>
<dbReference type="CDD" id="cd00091">
    <property type="entry name" value="NUC"/>
    <property type="match status" value="1"/>
</dbReference>
<feature type="compositionally biased region" description="Low complexity" evidence="3">
    <location>
        <begin position="42"/>
        <end position="63"/>
    </location>
</feature>
<keyword evidence="7" id="KW-1185">Reference proteome</keyword>
<evidence type="ECO:0000256" key="3">
    <source>
        <dbReference type="SAM" id="MobiDB-lite"/>
    </source>
</evidence>
<protein>
    <recommendedName>
        <fullName evidence="8">Endonuclease</fullName>
    </recommendedName>
</protein>
<dbReference type="SMART" id="SM00892">
    <property type="entry name" value="Endonuclease_NS"/>
    <property type="match status" value="1"/>
</dbReference>
<organism evidence="6 7">
    <name type="scientific">Chondromyces crocatus</name>
    <dbReference type="NCBI Taxonomy" id="52"/>
    <lineage>
        <taxon>Bacteria</taxon>
        <taxon>Pseudomonadati</taxon>
        <taxon>Myxococcota</taxon>
        <taxon>Polyangia</taxon>
        <taxon>Polyangiales</taxon>
        <taxon>Polyangiaceae</taxon>
        <taxon>Chondromyces</taxon>
    </lineage>
</organism>
<name>A0A0K1E6T7_CHOCO</name>
<dbReference type="PANTHER" id="PTHR13966">
    <property type="entry name" value="ENDONUCLEASE RELATED"/>
    <property type="match status" value="1"/>
</dbReference>
<feature type="region of interest" description="Disordered" evidence="3">
    <location>
        <begin position="42"/>
        <end position="88"/>
    </location>
</feature>